<proteinExistence type="predicted"/>
<protein>
    <recommendedName>
        <fullName evidence="3">DUF1694 domain-containing protein</fullName>
    </recommendedName>
</protein>
<reference evidence="1" key="1">
    <citation type="submission" date="2019-08" db="EMBL/GenBank/DDBJ databases">
        <title>Marinilactibacillus psychrotolerans M13-2T whole genome sequencing project.</title>
        <authorList>
            <person name="Ishikawa M."/>
            <person name="Suzuki T."/>
            <person name="Matsutani M."/>
        </authorList>
    </citation>
    <scope>NUCLEOTIDE SEQUENCE</scope>
    <source>
        <strain evidence="1">M13-2T</strain>
    </source>
</reference>
<accession>A0AAV3WRE0</accession>
<name>A0AAV3WRE0_9LACT</name>
<evidence type="ECO:0000313" key="2">
    <source>
        <dbReference type="Proteomes" id="UP000887127"/>
    </source>
</evidence>
<organism evidence="1 2">
    <name type="scientific">Marinilactibacillus psychrotolerans</name>
    <dbReference type="NCBI Taxonomy" id="191770"/>
    <lineage>
        <taxon>Bacteria</taxon>
        <taxon>Bacillati</taxon>
        <taxon>Bacillota</taxon>
        <taxon>Bacilli</taxon>
        <taxon>Lactobacillales</taxon>
        <taxon>Carnobacteriaceae</taxon>
        <taxon>Marinilactibacillus</taxon>
    </lineage>
</organism>
<sequence length="112" mass="12937">MILSEQKDYIRKMKAEALKADIQPKEEMTEEEIAEVLYTAYVTKLPVVIQAAILKNGLYYPDVIGMVMGFAQNKVVLDVRKKDGSNVEKRVTLDMIRNVELYDILKWKKLSK</sequence>
<comment type="caution">
    <text evidence="1">The sequence shown here is derived from an EMBL/GenBank/DDBJ whole genome shotgun (WGS) entry which is preliminary data.</text>
</comment>
<gene>
    <name evidence="1" type="ORF">M132T_15780</name>
</gene>
<dbReference type="AlphaFoldDB" id="A0AAV3WRE0"/>
<dbReference type="Proteomes" id="UP000887127">
    <property type="component" value="Unassembled WGS sequence"/>
</dbReference>
<evidence type="ECO:0008006" key="3">
    <source>
        <dbReference type="Google" id="ProtNLM"/>
    </source>
</evidence>
<dbReference type="EMBL" id="BKBI01000010">
    <property type="protein sequence ID" value="GEQ36070.1"/>
    <property type="molecule type" value="Genomic_DNA"/>
</dbReference>
<evidence type="ECO:0000313" key="1">
    <source>
        <dbReference type="EMBL" id="GEQ36070.1"/>
    </source>
</evidence>